<dbReference type="InterPro" id="IPR029044">
    <property type="entry name" value="Nucleotide-diphossugar_trans"/>
</dbReference>
<evidence type="ECO:0000259" key="1">
    <source>
        <dbReference type="Pfam" id="PF00535"/>
    </source>
</evidence>
<dbReference type="PANTHER" id="PTHR43685:SF2">
    <property type="entry name" value="GLYCOSYLTRANSFERASE 2-LIKE DOMAIN-CONTAINING PROTEIN"/>
    <property type="match status" value="1"/>
</dbReference>
<name>A0A6A9QMN9_SULME</name>
<evidence type="ECO:0000313" key="3">
    <source>
        <dbReference type="Proteomes" id="UP000470772"/>
    </source>
</evidence>
<sequence>MEVTVAIPTHKNDGKTIFFTLQALSKQTFSDFSLLIAYKPSENDHTLDVVEKFTKELDIKVLIQSEGYLDEAMNSIYSASKGDILITTDDDSVPSLNWVEAHVNAHEKHYDSGVLGPFSGLVRPSSFLRSIYGDIFEIPLESDMRTFNNYFSKTGLLVRNHSLPRENYKVKTFNPIGVNMSVKREVYSDFRLLPMTIRGINYEPYLCLHAYEKGLPCALINDNLSVEHFDRDSMSRPKTLNGVIERFAEASLSIYYLAKKGYTLDLRRLKMDLFFKSIPWRLRNNPLTKAQLQGIMTGIKISLYALKENKDEVWIRNTLKQIQGGKLDPIEIAGNFNA</sequence>
<dbReference type="GO" id="GO:0016740">
    <property type="term" value="F:transferase activity"/>
    <property type="evidence" value="ECO:0007669"/>
    <property type="project" value="UniProtKB-KW"/>
</dbReference>
<feature type="domain" description="Glycosyltransferase 2-like" evidence="1">
    <location>
        <begin position="4"/>
        <end position="118"/>
    </location>
</feature>
<dbReference type="Gene3D" id="3.90.550.10">
    <property type="entry name" value="Spore Coat Polysaccharide Biosynthesis Protein SpsA, Chain A"/>
    <property type="match status" value="1"/>
</dbReference>
<keyword evidence="2" id="KW-0808">Transferase</keyword>
<dbReference type="Proteomes" id="UP000470772">
    <property type="component" value="Unassembled WGS sequence"/>
</dbReference>
<dbReference type="InterPro" id="IPR050834">
    <property type="entry name" value="Glycosyltransf_2"/>
</dbReference>
<evidence type="ECO:0000313" key="2">
    <source>
        <dbReference type="EMBL" id="MUN28988.1"/>
    </source>
</evidence>
<gene>
    <name evidence="2" type="ORF">GC250_05945</name>
</gene>
<dbReference type="RefSeq" id="WP_156016548.1">
    <property type="nucleotide sequence ID" value="NZ_WGGD01000005.1"/>
</dbReference>
<reference evidence="2 3" key="1">
    <citation type="submission" date="2019-10" db="EMBL/GenBank/DDBJ databases">
        <title>Sequencing and Assembly of Multiple Reported Metal-Biooxidizing Members of the Extremely Thermoacidophilic Archaeal Family Sulfolobaceae.</title>
        <authorList>
            <person name="Counts J.A."/>
            <person name="Kelly R.M."/>
        </authorList>
    </citation>
    <scope>NUCLEOTIDE SEQUENCE [LARGE SCALE GENOMIC DNA]</scope>
    <source>
        <strain evidence="2 3">DSM 6482</strain>
    </source>
</reference>
<comment type="caution">
    <text evidence="2">The sequence shown here is derived from an EMBL/GenBank/DDBJ whole genome shotgun (WGS) entry which is preliminary data.</text>
</comment>
<dbReference type="PANTHER" id="PTHR43685">
    <property type="entry name" value="GLYCOSYLTRANSFERASE"/>
    <property type="match status" value="1"/>
</dbReference>
<proteinExistence type="predicted"/>
<organism evidence="2 3">
    <name type="scientific">Sulfuracidifex metallicus DSM 6482 = JCM 9184</name>
    <dbReference type="NCBI Taxonomy" id="523847"/>
    <lineage>
        <taxon>Archaea</taxon>
        <taxon>Thermoproteota</taxon>
        <taxon>Thermoprotei</taxon>
        <taxon>Sulfolobales</taxon>
        <taxon>Sulfolobaceae</taxon>
        <taxon>Sulfuracidifex</taxon>
    </lineage>
</organism>
<dbReference type="Pfam" id="PF00535">
    <property type="entry name" value="Glycos_transf_2"/>
    <property type="match status" value="1"/>
</dbReference>
<dbReference type="EMBL" id="WGGD01000005">
    <property type="protein sequence ID" value="MUN28988.1"/>
    <property type="molecule type" value="Genomic_DNA"/>
</dbReference>
<dbReference type="CDD" id="cd00761">
    <property type="entry name" value="Glyco_tranf_GTA_type"/>
    <property type="match status" value="1"/>
</dbReference>
<keyword evidence="3" id="KW-1185">Reference proteome</keyword>
<protein>
    <submittedName>
        <fullName evidence="2">Glycosyltransferase</fullName>
    </submittedName>
</protein>
<accession>A0A6A9QMN9</accession>
<dbReference type="InterPro" id="IPR001173">
    <property type="entry name" value="Glyco_trans_2-like"/>
</dbReference>
<dbReference type="AlphaFoldDB" id="A0A6A9QMN9"/>
<dbReference type="SUPFAM" id="SSF53448">
    <property type="entry name" value="Nucleotide-diphospho-sugar transferases"/>
    <property type="match status" value="1"/>
</dbReference>